<dbReference type="InterPro" id="IPR005624">
    <property type="entry name" value="PduO/GlcC-like"/>
</dbReference>
<dbReference type="EMBL" id="LQXV01000432">
    <property type="protein sequence ID" value="KXU03661.1"/>
    <property type="molecule type" value="Genomic_DNA"/>
</dbReference>
<evidence type="ECO:0000313" key="3">
    <source>
        <dbReference type="Proteomes" id="UP000070198"/>
    </source>
</evidence>
<dbReference type="InterPro" id="IPR038084">
    <property type="entry name" value="PduO/GlcC-like_sf"/>
</dbReference>
<dbReference type="Pfam" id="PF03928">
    <property type="entry name" value="HbpS-like"/>
    <property type="match status" value="1"/>
</dbReference>
<dbReference type="RefSeq" id="WP_061459241.1">
    <property type="nucleotide sequence ID" value="NZ_KQ968759.1"/>
</dbReference>
<dbReference type="InterPro" id="IPR010371">
    <property type="entry name" value="YBR137W-like"/>
</dbReference>
<gene>
    <name evidence="1" type="ORF">SGADD02_02134</name>
    <name evidence="2" type="ORF">SGADD03_02130</name>
</gene>
<protein>
    <submittedName>
        <fullName evidence="2">Uncharacterized protein</fullName>
    </submittedName>
</protein>
<dbReference type="AlphaFoldDB" id="A0A139QMS5"/>
<dbReference type="PANTHER" id="PTHR28255">
    <property type="match status" value="1"/>
</dbReference>
<organism evidence="2 4">
    <name type="scientific">Streptococcus gallolyticus</name>
    <dbReference type="NCBI Taxonomy" id="315405"/>
    <lineage>
        <taxon>Bacteria</taxon>
        <taxon>Bacillati</taxon>
        <taxon>Bacillota</taxon>
        <taxon>Bacilli</taxon>
        <taxon>Lactobacillales</taxon>
        <taxon>Streptococcaceae</taxon>
        <taxon>Streptococcus</taxon>
    </lineage>
</organism>
<dbReference type="PATRIC" id="fig|315405.11.peg.2487"/>
<dbReference type="EMBL" id="LQOF01000435">
    <property type="protein sequence ID" value="KXT63890.1"/>
    <property type="molecule type" value="Genomic_DNA"/>
</dbReference>
<dbReference type="SUPFAM" id="SSF143744">
    <property type="entry name" value="GlcG-like"/>
    <property type="match status" value="1"/>
</dbReference>
<comment type="caution">
    <text evidence="2">The sequence shown here is derived from an EMBL/GenBank/DDBJ whole genome shotgun (WGS) entry which is preliminary data.</text>
</comment>
<evidence type="ECO:0000313" key="4">
    <source>
        <dbReference type="Proteomes" id="UP000071927"/>
    </source>
</evidence>
<evidence type="ECO:0000313" key="2">
    <source>
        <dbReference type="EMBL" id="KXU03661.1"/>
    </source>
</evidence>
<dbReference type="PANTHER" id="PTHR28255:SF1">
    <property type="entry name" value="UPF0303 PROTEIN YBR137W"/>
    <property type="match status" value="1"/>
</dbReference>
<evidence type="ECO:0000313" key="1">
    <source>
        <dbReference type="EMBL" id="KXT63890.1"/>
    </source>
</evidence>
<dbReference type="Gene3D" id="3.30.450.150">
    <property type="entry name" value="Haem-degrading domain"/>
    <property type="match status" value="1"/>
</dbReference>
<name>A0A139QMS5_9STRE</name>
<reference evidence="3 4" key="1">
    <citation type="submission" date="2016-01" db="EMBL/GenBank/DDBJ databases">
        <title>Highly variable Streptococcus oralis are common among viridans streptococci isolated from primates.</title>
        <authorList>
            <person name="Denapaite D."/>
            <person name="Rieger M."/>
            <person name="Koendgen S."/>
            <person name="Brueckner R."/>
            <person name="Ochigava I."/>
            <person name="Kappeler P."/>
            <person name="Maetz-Rensing K."/>
            <person name="Leendertz F."/>
            <person name="Hakenbeck R."/>
        </authorList>
    </citation>
    <scope>NUCLEOTIDE SEQUENCE [LARGE SCALE GENOMIC DNA]</scope>
    <source>
        <strain evidence="1 3">DD02</strain>
        <strain evidence="2 4">DD03</strain>
    </source>
</reference>
<sequence length="174" mass="19409">MANETILEKTKGYYKPEHLEELEKLEHQLRFQSFGSQEALALGGKILKNTEQAEKLVIQIIRVSDKVSIFQYVGNQAKERNLSFVQGKIKTVLKTEHNSFWALVAHHVGEITLTETEIHSQLPVSDAFPIKVGEELVAVVGLSGLKNGDDFRVLVAGMADYLSVQAEPFTGFLI</sequence>
<accession>A0A139QMS5</accession>
<dbReference type="Proteomes" id="UP000071927">
    <property type="component" value="Unassembled WGS sequence"/>
</dbReference>
<dbReference type="Proteomes" id="UP000070198">
    <property type="component" value="Unassembled WGS sequence"/>
</dbReference>
<proteinExistence type="predicted"/>